<sequence>MYRRWSKNALPSKLVGRPMDAASSSNPAECVNGVLREIYANVKDSVTRLVTDIEKLHTYKDELAALLEQLKIYIPNPLK</sequence>
<accession>A0ABQ5EAQ1</accession>
<dbReference type="EMBL" id="BQNB010016108">
    <property type="protein sequence ID" value="GJT47903.1"/>
    <property type="molecule type" value="Genomic_DNA"/>
</dbReference>
<dbReference type="Proteomes" id="UP001151760">
    <property type="component" value="Unassembled WGS sequence"/>
</dbReference>
<reference evidence="1" key="2">
    <citation type="submission" date="2022-01" db="EMBL/GenBank/DDBJ databases">
        <authorList>
            <person name="Yamashiro T."/>
            <person name="Shiraishi A."/>
            <person name="Satake H."/>
            <person name="Nakayama K."/>
        </authorList>
    </citation>
    <scope>NUCLEOTIDE SEQUENCE</scope>
</reference>
<reference evidence="1" key="1">
    <citation type="journal article" date="2022" name="Int. J. Mol. Sci.">
        <title>Draft Genome of Tanacetum Coccineum: Genomic Comparison of Closely Related Tanacetum-Family Plants.</title>
        <authorList>
            <person name="Yamashiro T."/>
            <person name="Shiraishi A."/>
            <person name="Nakayama K."/>
            <person name="Satake H."/>
        </authorList>
    </citation>
    <scope>NUCLEOTIDE SEQUENCE</scope>
</reference>
<evidence type="ECO:0000313" key="2">
    <source>
        <dbReference type="Proteomes" id="UP001151760"/>
    </source>
</evidence>
<gene>
    <name evidence="1" type="ORF">Tco_0974060</name>
</gene>
<evidence type="ECO:0000313" key="1">
    <source>
        <dbReference type="EMBL" id="GJT47903.1"/>
    </source>
</evidence>
<name>A0ABQ5EAQ1_9ASTR</name>
<keyword evidence="2" id="KW-1185">Reference proteome</keyword>
<comment type="caution">
    <text evidence="1">The sequence shown here is derived from an EMBL/GenBank/DDBJ whole genome shotgun (WGS) entry which is preliminary data.</text>
</comment>
<proteinExistence type="predicted"/>
<protein>
    <submittedName>
        <fullName evidence="1">Uncharacterized protein</fullName>
    </submittedName>
</protein>
<organism evidence="1 2">
    <name type="scientific">Tanacetum coccineum</name>
    <dbReference type="NCBI Taxonomy" id="301880"/>
    <lineage>
        <taxon>Eukaryota</taxon>
        <taxon>Viridiplantae</taxon>
        <taxon>Streptophyta</taxon>
        <taxon>Embryophyta</taxon>
        <taxon>Tracheophyta</taxon>
        <taxon>Spermatophyta</taxon>
        <taxon>Magnoliopsida</taxon>
        <taxon>eudicotyledons</taxon>
        <taxon>Gunneridae</taxon>
        <taxon>Pentapetalae</taxon>
        <taxon>asterids</taxon>
        <taxon>campanulids</taxon>
        <taxon>Asterales</taxon>
        <taxon>Asteraceae</taxon>
        <taxon>Asteroideae</taxon>
        <taxon>Anthemideae</taxon>
        <taxon>Anthemidinae</taxon>
        <taxon>Tanacetum</taxon>
    </lineage>
</organism>